<evidence type="ECO:0000313" key="9">
    <source>
        <dbReference type="EMBL" id="GAX73416.1"/>
    </source>
</evidence>
<name>A0A250WRT4_9CHLO</name>
<sequence length="396" mass="43821">MLMINTLHFLGISLLIWLLSYLSHTEGCVYLYGSSPQNPAPTGWDYGKWGDDWTGPSLSSFNVSPQWKCLRGRQQSPIDFEQGPSTGQKAPARLRTTWRYPPLISNGQNVSIINNGHAIQVQWDLIDSSFRPEILVPFKGLPNSTVLDVLSMTAADVVHLAKAVPYQFHFHTSSEHTLEGMFGALELHIVHNITQAEMPGCPPTGCLMVTAVIFKQREQQNPHLEHILRSASAIEGATTLLPKSEAIDLQSILPLNGKSSYLQYSGSLTTPPCSEGLLWHVFSTPVPIGKAQVQRYMELVSFKNCSAGSSQRWLLSSKALYSFRDPQLLKTQAGRTLFSGLAAVEGDTSSLSIAKQSTATARHESHKNYTCTLGAYGYNQRFTQPLLGRLIRNYQT</sequence>
<dbReference type="SUPFAM" id="SSF51069">
    <property type="entry name" value="Carbonic anhydrase"/>
    <property type="match status" value="1"/>
</dbReference>
<evidence type="ECO:0000256" key="6">
    <source>
        <dbReference type="ARBA" id="ARBA00048348"/>
    </source>
</evidence>
<feature type="signal peptide" evidence="7">
    <location>
        <begin position="1"/>
        <end position="27"/>
    </location>
</feature>
<dbReference type="InterPro" id="IPR041891">
    <property type="entry name" value="Alpha_CA_prokaryot-like"/>
</dbReference>
<evidence type="ECO:0000256" key="2">
    <source>
        <dbReference type="ARBA" id="ARBA00012925"/>
    </source>
</evidence>
<dbReference type="EC" id="4.2.1.1" evidence="2"/>
<dbReference type="STRING" id="1157962.A0A250WRT4"/>
<dbReference type="GO" id="GO:0008270">
    <property type="term" value="F:zinc ion binding"/>
    <property type="evidence" value="ECO:0007669"/>
    <property type="project" value="InterPro"/>
</dbReference>
<keyword evidence="3" id="KW-0479">Metal-binding</keyword>
<dbReference type="AlphaFoldDB" id="A0A250WRT4"/>
<dbReference type="Proteomes" id="UP000232323">
    <property type="component" value="Unassembled WGS sequence"/>
</dbReference>
<evidence type="ECO:0000256" key="7">
    <source>
        <dbReference type="SAM" id="SignalP"/>
    </source>
</evidence>
<dbReference type="SMART" id="SM01057">
    <property type="entry name" value="Carb_anhydrase"/>
    <property type="match status" value="1"/>
</dbReference>
<dbReference type="Pfam" id="PF00194">
    <property type="entry name" value="Carb_anhydrase"/>
    <property type="match status" value="1"/>
</dbReference>
<dbReference type="InterPro" id="IPR001148">
    <property type="entry name" value="CA_dom"/>
</dbReference>
<dbReference type="GO" id="GO:0004089">
    <property type="term" value="F:carbonate dehydratase activity"/>
    <property type="evidence" value="ECO:0007669"/>
    <property type="project" value="UniProtKB-EC"/>
</dbReference>
<dbReference type="InterPro" id="IPR036398">
    <property type="entry name" value="CA_dom_sf"/>
</dbReference>
<dbReference type="OrthoDB" id="545904at2759"/>
<dbReference type="EMBL" id="BEGY01000003">
    <property type="protein sequence ID" value="GAX73416.1"/>
    <property type="molecule type" value="Genomic_DNA"/>
</dbReference>
<evidence type="ECO:0000256" key="3">
    <source>
        <dbReference type="ARBA" id="ARBA00022723"/>
    </source>
</evidence>
<evidence type="ECO:0000256" key="5">
    <source>
        <dbReference type="ARBA" id="ARBA00023239"/>
    </source>
</evidence>
<dbReference type="PANTHER" id="PTHR18952">
    <property type="entry name" value="CARBONIC ANHYDRASE"/>
    <property type="match status" value="1"/>
</dbReference>
<feature type="chain" id="PRO_5012896980" description="carbonic anhydrase" evidence="7">
    <location>
        <begin position="28"/>
        <end position="396"/>
    </location>
</feature>
<dbReference type="SMR" id="A0A250WRT4"/>
<comment type="catalytic activity">
    <reaction evidence="6">
        <text>hydrogencarbonate + H(+) = CO2 + H2O</text>
        <dbReference type="Rhea" id="RHEA:10748"/>
        <dbReference type="ChEBI" id="CHEBI:15377"/>
        <dbReference type="ChEBI" id="CHEBI:15378"/>
        <dbReference type="ChEBI" id="CHEBI:16526"/>
        <dbReference type="ChEBI" id="CHEBI:17544"/>
        <dbReference type="EC" id="4.2.1.1"/>
    </reaction>
</comment>
<proteinExistence type="inferred from homology"/>
<dbReference type="PROSITE" id="PS51144">
    <property type="entry name" value="ALPHA_CA_2"/>
    <property type="match status" value="1"/>
</dbReference>
<accession>A0A250WRT4</accession>
<protein>
    <recommendedName>
        <fullName evidence="2">carbonic anhydrase</fullName>
        <ecNumber evidence="2">4.2.1.1</ecNumber>
    </recommendedName>
</protein>
<feature type="domain" description="Alpha-carbonic anhydrase" evidence="8">
    <location>
        <begin position="42"/>
        <end position="341"/>
    </location>
</feature>
<dbReference type="CDD" id="cd03124">
    <property type="entry name" value="alpha_CA_prokaryotic_like"/>
    <property type="match status" value="1"/>
</dbReference>
<keyword evidence="4" id="KW-0862">Zinc</keyword>
<evidence type="ECO:0000256" key="4">
    <source>
        <dbReference type="ARBA" id="ARBA00022833"/>
    </source>
</evidence>
<dbReference type="Gene3D" id="3.10.200.10">
    <property type="entry name" value="Alpha carbonic anhydrase"/>
    <property type="match status" value="1"/>
</dbReference>
<organism evidence="9 10">
    <name type="scientific">Chlamydomonas eustigma</name>
    <dbReference type="NCBI Taxonomy" id="1157962"/>
    <lineage>
        <taxon>Eukaryota</taxon>
        <taxon>Viridiplantae</taxon>
        <taxon>Chlorophyta</taxon>
        <taxon>core chlorophytes</taxon>
        <taxon>Chlorophyceae</taxon>
        <taxon>CS clade</taxon>
        <taxon>Chlamydomonadales</taxon>
        <taxon>Chlamydomonadaceae</taxon>
        <taxon>Chlamydomonas</taxon>
    </lineage>
</organism>
<evidence type="ECO:0000256" key="1">
    <source>
        <dbReference type="ARBA" id="ARBA00010718"/>
    </source>
</evidence>
<keyword evidence="5" id="KW-0456">Lyase</keyword>
<reference evidence="9 10" key="1">
    <citation type="submission" date="2017-08" db="EMBL/GenBank/DDBJ databases">
        <title>Acidophilic green algal genome provides insights into adaptation to an acidic environment.</title>
        <authorList>
            <person name="Hirooka S."/>
            <person name="Hirose Y."/>
            <person name="Kanesaki Y."/>
            <person name="Higuchi S."/>
            <person name="Fujiwara T."/>
            <person name="Onuma R."/>
            <person name="Era A."/>
            <person name="Ohbayashi R."/>
            <person name="Uzuka A."/>
            <person name="Nozaki H."/>
            <person name="Yoshikawa H."/>
            <person name="Miyagishima S.Y."/>
        </authorList>
    </citation>
    <scope>NUCLEOTIDE SEQUENCE [LARGE SCALE GENOMIC DNA]</scope>
    <source>
        <strain evidence="9 10">NIES-2499</strain>
    </source>
</reference>
<evidence type="ECO:0000259" key="8">
    <source>
        <dbReference type="PROSITE" id="PS51144"/>
    </source>
</evidence>
<keyword evidence="10" id="KW-1185">Reference proteome</keyword>
<gene>
    <name evidence="9" type="ORF">CEUSTIGMA_g868.t1</name>
</gene>
<keyword evidence="7" id="KW-0732">Signal</keyword>
<dbReference type="PANTHER" id="PTHR18952:SF265">
    <property type="entry name" value="CARBONIC ANHYDRASE"/>
    <property type="match status" value="1"/>
</dbReference>
<dbReference type="InterPro" id="IPR023561">
    <property type="entry name" value="Carbonic_anhydrase_a-class"/>
</dbReference>
<comment type="caution">
    <text evidence="9">The sequence shown here is derived from an EMBL/GenBank/DDBJ whole genome shotgun (WGS) entry which is preliminary data.</text>
</comment>
<evidence type="ECO:0000313" key="10">
    <source>
        <dbReference type="Proteomes" id="UP000232323"/>
    </source>
</evidence>
<comment type="similarity">
    <text evidence="1">Belongs to the alpha-carbonic anhydrase family.</text>
</comment>